<feature type="domain" description="Fibronectin type III-like" evidence="4">
    <location>
        <begin position="662"/>
        <end position="731"/>
    </location>
</feature>
<dbReference type="PROSITE" id="PS51257">
    <property type="entry name" value="PROKAR_LIPOPROTEIN"/>
    <property type="match status" value="1"/>
</dbReference>
<dbReference type="PANTHER" id="PTHR42715">
    <property type="entry name" value="BETA-GLUCOSIDASE"/>
    <property type="match status" value="1"/>
</dbReference>
<dbReference type="SMART" id="SM01217">
    <property type="entry name" value="Fn3_like"/>
    <property type="match status" value="1"/>
</dbReference>
<dbReference type="Proteomes" id="UP000327007">
    <property type="component" value="Unassembled WGS sequence"/>
</dbReference>
<dbReference type="AlphaFoldDB" id="A0AAI9S0V3"/>
<evidence type="ECO:0000259" key="4">
    <source>
        <dbReference type="SMART" id="SM01217"/>
    </source>
</evidence>
<dbReference type="InterPro" id="IPR001764">
    <property type="entry name" value="Glyco_hydro_3_N"/>
</dbReference>
<dbReference type="InterPro" id="IPR026891">
    <property type="entry name" value="Fn3-like"/>
</dbReference>
<keyword evidence="2 5" id="KW-0378">Hydrolase</keyword>
<organism evidence="5 6">
    <name type="scientific">Bacteroides xylanisolvens</name>
    <dbReference type="NCBI Taxonomy" id="371601"/>
    <lineage>
        <taxon>Bacteria</taxon>
        <taxon>Pseudomonadati</taxon>
        <taxon>Bacteroidota</taxon>
        <taxon>Bacteroidia</taxon>
        <taxon>Bacteroidales</taxon>
        <taxon>Bacteroidaceae</taxon>
        <taxon>Bacteroides</taxon>
    </lineage>
</organism>
<evidence type="ECO:0000313" key="6">
    <source>
        <dbReference type="Proteomes" id="UP000327007"/>
    </source>
</evidence>
<dbReference type="SUPFAM" id="SSF52279">
    <property type="entry name" value="Beta-D-glucan exohydrolase, C-terminal domain"/>
    <property type="match status" value="1"/>
</dbReference>
<dbReference type="PRINTS" id="PR00133">
    <property type="entry name" value="GLHYDRLASE3"/>
</dbReference>
<comment type="similarity">
    <text evidence="1">Belongs to the glycosyl hydrolase 3 family.</text>
</comment>
<dbReference type="Pfam" id="PF01915">
    <property type="entry name" value="Glyco_hydro_3_C"/>
    <property type="match status" value="1"/>
</dbReference>
<dbReference type="PANTHER" id="PTHR42715:SF10">
    <property type="entry name" value="BETA-GLUCOSIDASE"/>
    <property type="match status" value="1"/>
</dbReference>
<dbReference type="Gene3D" id="3.40.50.1700">
    <property type="entry name" value="Glycoside hydrolase family 3 C-terminal domain"/>
    <property type="match status" value="1"/>
</dbReference>
<dbReference type="EMBL" id="VYQC01000007">
    <property type="protein sequence ID" value="KAA9045784.1"/>
    <property type="molecule type" value="Genomic_DNA"/>
</dbReference>
<reference evidence="6" key="1">
    <citation type="journal article" date="2018" name="J. Anim. Genet.">
        <title>Acquired interbacterial defense systems protect against interspecies antagonism in the human gut microbiome.</title>
        <authorList>
            <person name="Ross B.D."/>
            <person name="Verster A.J."/>
            <person name="Radey M.C."/>
            <person name="Schmidtke D.T."/>
            <person name="Pope C.E."/>
            <person name="Hoffman L.R."/>
            <person name="Hajjar A."/>
            <person name="Peterson S.B."/>
            <person name="Borenstein E."/>
            <person name="Mougous J."/>
        </authorList>
    </citation>
    <scope>NUCLEOTIDE SEQUENCE [LARGE SCALE GENOMIC DNA]</scope>
    <source>
        <strain evidence="6">H204</strain>
    </source>
</reference>
<sequence length="743" mass="82329">MKAFVTLAMGMLFLVSCGGNTSNKVSTLSIPDKYEQRVDSVLKLMTLDEKIGQLNQYTGNWQATGPVVEDPTKIEQIKAGKVGSMLNIKSVKHTRELQEYAMQSRLRIPLMFGLDVVHGLRTIYPIPLGEAASFDLDLMTRTAAGAAKEASAQGVHWTFAPMIDISRDARWGRVMEGAGEDTWYGCKVAQARVNGFQGNELSDPHTIMACAKHFAAYGACIAGKDYNTVDISEQTLHEVYLPPFKAAVDAGVASFMNSFNDINGIPATGNTYIQRDLLKGSWNFNGLTVSDWGSIREMIPHGYVSDLKGAAEKAILAGCDIDMESRAYHIHLKKLVEEGTVSEDYIDDAVRRILFKKFELGLFDNPFLYCDETREKEVVLSEELKNLSREAGAKSIVLLKNDQGALPLNNPKKIAVIGSLAKSQKDMLGFWANEGIVDEVVTVYEGLKNKYPESDVVYADGYDLATNELHLAEARNVAMQSDVVIVAVGERFENSGEAKSRADINIHPNHQLLVKELKKTGKNVVVLLMGGRPMIFNEMTPHADVILLTWWLGTEAGNAIADVLAGDYNPSGKLPMTFPVHVGQIPIYYNYKNTGRPENKEIGYSCRYQDIDFEPAYPFGYGLSYTDFLISEPVVKDSVFSLKTPLEVCVKVKNTGKYAGKETVQLYIRDLVASLTRPVKELRGFQQVELQPGEEKEINFMLTEKELGFESACKGWTVEPGLFDVMVGNSALNVKKVRVELKQ</sequence>
<gene>
    <name evidence="5" type="ORF">F6S82_13260</name>
</gene>
<dbReference type="InterPro" id="IPR050288">
    <property type="entry name" value="Cellulose_deg_GH3"/>
</dbReference>
<dbReference type="FunFam" id="2.60.40.10:FF:000495">
    <property type="entry name" value="Periplasmic beta-glucosidase"/>
    <property type="match status" value="1"/>
</dbReference>
<dbReference type="InterPro" id="IPR036962">
    <property type="entry name" value="Glyco_hydro_3_N_sf"/>
</dbReference>
<dbReference type="RefSeq" id="WP_141408954.1">
    <property type="nucleotide sequence ID" value="NZ_CP041230.1"/>
</dbReference>
<evidence type="ECO:0000256" key="1">
    <source>
        <dbReference type="ARBA" id="ARBA00005336"/>
    </source>
</evidence>
<dbReference type="Gene3D" id="2.60.40.10">
    <property type="entry name" value="Immunoglobulins"/>
    <property type="match status" value="1"/>
</dbReference>
<dbReference type="GO" id="GO:0008422">
    <property type="term" value="F:beta-glucosidase activity"/>
    <property type="evidence" value="ECO:0007669"/>
    <property type="project" value="UniProtKB-ARBA"/>
</dbReference>
<dbReference type="SUPFAM" id="SSF51445">
    <property type="entry name" value="(Trans)glycosidases"/>
    <property type="match status" value="1"/>
</dbReference>
<evidence type="ECO:0000256" key="2">
    <source>
        <dbReference type="ARBA" id="ARBA00022801"/>
    </source>
</evidence>
<dbReference type="GO" id="GO:0005975">
    <property type="term" value="P:carbohydrate metabolic process"/>
    <property type="evidence" value="ECO:0007669"/>
    <property type="project" value="InterPro"/>
</dbReference>
<name>A0AAI9S0V3_9BACE</name>
<proteinExistence type="inferred from homology"/>
<dbReference type="InterPro" id="IPR013783">
    <property type="entry name" value="Ig-like_fold"/>
</dbReference>
<feature type="chain" id="PRO_5042467953" evidence="3">
    <location>
        <begin position="22"/>
        <end position="743"/>
    </location>
</feature>
<accession>A0AAI9S0V3</accession>
<evidence type="ECO:0000313" key="5">
    <source>
        <dbReference type="EMBL" id="KAA9045784.1"/>
    </source>
</evidence>
<comment type="caution">
    <text evidence="5">The sequence shown here is derived from an EMBL/GenBank/DDBJ whole genome shotgun (WGS) entry which is preliminary data.</text>
</comment>
<dbReference type="InterPro" id="IPR017853">
    <property type="entry name" value="GH"/>
</dbReference>
<feature type="signal peptide" evidence="3">
    <location>
        <begin position="1"/>
        <end position="21"/>
    </location>
</feature>
<dbReference type="InterPro" id="IPR036881">
    <property type="entry name" value="Glyco_hydro_3_C_sf"/>
</dbReference>
<dbReference type="InterPro" id="IPR002772">
    <property type="entry name" value="Glyco_hydro_3_C"/>
</dbReference>
<keyword evidence="3" id="KW-0732">Signal</keyword>
<evidence type="ECO:0000256" key="3">
    <source>
        <dbReference type="SAM" id="SignalP"/>
    </source>
</evidence>
<protein>
    <submittedName>
        <fullName evidence="5">Glycosyl hydrolase</fullName>
    </submittedName>
</protein>
<dbReference type="Pfam" id="PF00933">
    <property type="entry name" value="Glyco_hydro_3"/>
    <property type="match status" value="1"/>
</dbReference>
<dbReference type="Gene3D" id="3.20.20.300">
    <property type="entry name" value="Glycoside hydrolase, family 3, N-terminal domain"/>
    <property type="match status" value="1"/>
</dbReference>
<dbReference type="Pfam" id="PF14310">
    <property type="entry name" value="Fn3-like"/>
    <property type="match status" value="1"/>
</dbReference>
<dbReference type="FunFam" id="3.20.20.300:FF:000005">
    <property type="entry name" value="Periplasmic beta-glucosidase"/>
    <property type="match status" value="1"/>
</dbReference>